<gene>
    <name evidence="2" type="ordered locus">Anacy_5041</name>
</gene>
<dbReference type="HOGENOM" id="CLU_069065_8_2_3"/>
<evidence type="ECO:0008006" key="4">
    <source>
        <dbReference type="Google" id="ProtNLM"/>
    </source>
</evidence>
<feature type="compositionally biased region" description="Basic and acidic residues" evidence="1">
    <location>
        <begin position="14"/>
        <end position="26"/>
    </location>
</feature>
<keyword evidence="3" id="KW-1185">Reference proteome</keyword>
<dbReference type="PATRIC" id="fig|272123.3.peg.5470"/>
<proteinExistence type="predicted"/>
<name>K9ZPV1_ANACC</name>
<dbReference type="AlphaFoldDB" id="K9ZPV1"/>
<dbReference type="EMBL" id="CP003659">
    <property type="protein sequence ID" value="AFZ60380.1"/>
    <property type="molecule type" value="Genomic_DNA"/>
</dbReference>
<feature type="region of interest" description="Disordered" evidence="1">
    <location>
        <begin position="1"/>
        <end position="26"/>
    </location>
</feature>
<accession>K9ZPV1</accession>
<dbReference type="eggNOG" id="COG5464">
    <property type="taxonomic scope" value="Bacteria"/>
</dbReference>
<evidence type="ECO:0000313" key="3">
    <source>
        <dbReference type="Proteomes" id="UP000010474"/>
    </source>
</evidence>
<evidence type="ECO:0000313" key="2">
    <source>
        <dbReference type="EMBL" id="AFZ60380.1"/>
    </source>
</evidence>
<protein>
    <recommendedName>
        <fullName evidence="4">Rpn family recombination-promoting nuclease/putative transposase</fullName>
    </recommendedName>
</protein>
<dbReference type="KEGG" id="acy:Anacy_5041"/>
<reference evidence="3" key="1">
    <citation type="journal article" date="2013" name="Proc. Natl. Acad. Sci. U.S.A.">
        <title>Improving the coverage of the cyanobacterial phylum using diversity-driven genome sequencing.</title>
        <authorList>
            <person name="Shih P.M."/>
            <person name="Wu D."/>
            <person name="Latifi A."/>
            <person name="Axen S.D."/>
            <person name="Fewer D.P."/>
            <person name="Talla E."/>
            <person name="Calteau A."/>
            <person name="Cai F."/>
            <person name="Tandeau de Marsac N."/>
            <person name="Rippka R."/>
            <person name="Herdman M."/>
            <person name="Sivonen K."/>
            <person name="Coursin T."/>
            <person name="Laurent T."/>
            <person name="Goodwin L."/>
            <person name="Nolan M."/>
            <person name="Davenport K.W."/>
            <person name="Han C.S."/>
            <person name="Rubin E.M."/>
            <person name="Eisen J.A."/>
            <person name="Woyke T."/>
            <person name="Gugger M."/>
            <person name="Kerfeld C.A."/>
        </authorList>
    </citation>
    <scope>NUCLEOTIDE SEQUENCE [LARGE SCALE GENOMIC DNA]</scope>
    <source>
        <strain evidence="3">ATCC 27899 / PCC 7122</strain>
    </source>
</reference>
<evidence type="ECO:0000256" key="1">
    <source>
        <dbReference type="SAM" id="MobiDB-lite"/>
    </source>
</evidence>
<organism evidence="2 3">
    <name type="scientific">Anabaena cylindrica (strain ATCC 27899 / PCC 7122)</name>
    <dbReference type="NCBI Taxonomy" id="272123"/>
    <lineage>
        <taxon>Bacteria</taxon>
        <taxon>Bacillati</taxon>
        <taxon>Cyanobacteriota</taxon>
        <taxon>Cyanophyceae</taxon>
        <taxon>Nostocales</taxon>
        <taxon>Nostocaceae</taxon>
        <taxon>Anabaena</taxon>
    </lineage>
</organism>
<dbReference type="Proteomes" id="UP000010474">
    <property type="component" value="Chromosome"/>
</dbReference>
<dbReference type="STRING" id="272123.Anacy_5041"/>
<sequence>MFSLSDLKQTKVYQEGREEGREEGSLEAKLESIPRLLALNLTVEQIAQALNLTVETVKQITQEIPSQNDEKQKK</sequence>